<name>A0A073J8C1_9RHOB</name>
<gene>
    <name evidence="2" type="ORF">SUH3_11840</name>
</gene>
<keyword evidence="3" id="KW-1185">Reference proteome</keyword>
<protein>
    <submittedName>
        <fullName evidence="2">Uncharacterized protein</fullName>
    </submittedName>
</protein>
<evidence type="ECO:0000256" key="1">
    <source>
        <dbReference type="SAM" id="Phobius"/>
    </source>
</evidence>
<dbReference type="AlphaFoldDB" id="A0A073J8C1"/>
<organism evidence="2 3">
    <name type="scientific">Pseudosulfitobacter pseudonitzschiae</name>
    <dbReference type="NCBI Taxonomy" id="1402135"/>
    <lineage>
        <taxon>Bacteria</taxon>
        <taxon>Pseudomonadati</taxon>
        <taxon>Pseudomonadota</taxon>
        <taxon>Alphaproteobacteria</taxon>
        <taxon>Rhodobacterales</taxon>
        <taxon>Roseobacteraceae</taxon>
        <taxon>Pseudosulfitobacter</taxon>
    </lineage>
</organism>
<proteinExistence type="predicted"/>
<evidence type="ECO:0000313" key="2">
    <source>
        <dbReference type="EMBL" id="KEJ93957.1"/>
    </source>
</evidence>
<dbReference type="RefSeq" id="WP_037931057.1">
    <property type="nucleotide sequence ID" value="NZ_FQVP01000008.1"/>
</dbReference>
<evidence type="ECO:0000313" key="3">
    <source>
        <dbReference type="Proteomes" id="UP000027746"/>
    </source>
</evidence>
<feature type="transmembrane region" description="Helical" evidence="1">
    <location>
        <begin position="62"/>
        <end position="82"/>
    </location>
</feature>
<accession>A0A073J8C1</accession>
<keyword evidence="1" id="KW-0812">Transmembrane</keyword>
<reference evidence="2 3" key="1">
    <citation type="submission" date="2014-01" db="EMBL/GenBank/DDBJ databases">
        <title>Sulfitobacter sp. H3 (MCCC 1A00686) Genome Sequencing.</title>
        <authorList>
            <person name="Lai Q."/>
            <person name="Hong Z."/>
        </authorList>
    </citation>
    <scope>NUCLEOTIDE SEQUENCE [LARGE SCALE GENOMIC DNA]</scope>
    <source>
        <strain evidence="2 3">H3</strain>
    </source>
</reference>
<sequence>MSDTQNADEQILAILAKLQETLGDDFSKLEAAELEDVRAILKYGKTLIEIAKYEEAKGLFWAHWRGLILGAGAILSVLVLFWNNIERLARAVGKVLQ</sequence>
<dbReference type="EMBL" id="JAMD01000021">
    <property type="protein sequence ID" value="KEJ93957.1"/>
    <property type="molecule type" value="Genomic_DNA"/>
</dbReference>
<keyword evidence="1" id="KW-0472">Membrane</keyword>
<dbReference type="Proteomes" id="UP000027746">
    <property type="component" value="Unassembled WGS sequence"/>
</dbReference>
<comment type="caution">
    <text evidence="2">The sequence shown here is derived from an EMBL/GenBank/DDBJ whole genome shotgun (WGS) entry which is preliminary data.</text>
</comment>
<keyword evidence="1" id="KW-1133">Transmembrane helix</keyword>